<feature type="transmembrane region" description="Helical" evidence="1">
    <location>
        <begin position="21"/>
        <end position="38"/>
    </location>
</feature>
<evidence type="ECO:0000313" key="3">
    <source>
        <dbReference type="Proteomes" id="UP000800041"/>
    </source>
</evidence>
<keyword evidence="1" id="KW-1133">Transmembrane helix</keyword>
<keyword evidence="1" id="KW-0472">Membrane</keyword>
<dbReference type="PANTHER" id="PTHR35043">
    <property type="entry name" value="TRANSCRIPTION FACTOR DOMAIN-CONTAINING PROTEIN"/>
    <property type="match status" value="1"/>
</dbReference>
<name>A0A6G1HDY4_9PEZI</name>
<accession>A0A6G1HDY4</accession>
<feature type="transmembrane region" description="Helical" evidence="1">
    <location>
        <begin position="364"/>
        <end position="384"/>
    </location>
</feature>
<keyword evidence="3" id="KW-1185">Reference proteome</keyword>
<sequence length="412" mass="47280">MTSPGRSGWVSSPNTRGTIDIIWSCVLVLFVCVWTVLHHNVPTKADRYWTIVNRKLRWAMLAICAPEVLTLFAIMQWNAANISVREMKEFGLKSWSKTHAFYANSGGFILEAPDFPKFPINATSIHYLCCNGRIDPPSITRESIWDRSKADRFAKGAALVQTAWLLLQTIARAAQHLDITPLELFTVAFIVPTVATAYFWSDKPQNVEEPTVIKVDWRIEELLQSAGEAAEKPYVDTPLDFVEKPMWDGWSRRRSLLHFGGLKQRPLARIPNDYSPPPPTGKEALFVWTISVLHAMVHLLGWNFSFPSYPELIIWRVSSLILFIVMVVGGAVPVLSTQPWFDFEFSLLWIWYRESREKTWVKRWLFNIVVELAYASYVVARLFIFAEMFSAFRSLPNGAYKDVDWTSYLPHA</sequence>
<dbReference type="PANTHER" id="PTHR35043:SF8">
    <property type="entry name" value="DUF4220 DOMAIN-CONTAINING PROTEIN"/>
    <property type="match status" value="1"/>
</dbReference>
<evidence type="ECO:0000313" key="2">
    <source>
        <dbReference type="EMBL" id="KAF1991262.1"/>
    </source>
</evidence>
<reference evidence="2" key="1">
    <citation type="journal article" date="2020" name="Stud. Mycol.">
        <title>101 Dothideomycetes genomes: a test case for predicting lifestyles and emergence of pathogens.</title>
        <authorList>
            <person name="Haridas S."/>
            <person name="Albert R."/>
            <person name="Binder M."/>
            <person name="Bloem J."/>
            <person name="Labutti K."/>
            <person name="Salamov A."/>
            <person name="Andreopoulos B."/>
            <person name="Baker S."/>
            <person name="Barry K."/>
            <person name="Bills G."/>
            <person name="Bluhm B."/>
            <person name="Cannon C."/>
            <person name="Castanera R."/>
            <person name="Culley D."/>
            <person name="Daum C."/>
            <person name="Ezra D."/>
            <person name="Gonzalez J."/>
            <person name="Henrissat B."/>
            <person name="Kuo A."/>
            <person name="Liang C."/>
            <person name="Lipzen A."/>
            <person name="Lutzoni F."/>
            <person name="Magnuson J."/>
            <person name="Mondo S."/>
            <person name="Nolan M."/>
            <person name="Ohm R."/>
            <person name="Pangilinan J."/>
            <person name="Park H.-J."/>
            <person name="Ramirez L."/>
            <person name="Alfaro M."/>
            <person name="Sun H."/>
            <person name="Tritt A."/>
            <person name="Yoshinaga Y."/>
            <person name="Zwiers L.-H."/>
            <person name="Turgeon B."/>
            <person name="Goodwin S."/>
            <person name="Spatafora J."/>
            <person name="Crous P."/>
            <person name="Grigoriev I."/>
        </authorList>
    </citation>
    <scope>NUCLEOTIDE SEQUENCE</scope>
    <source>
        <strain evidence="2">CBS 113979</strain>
    </source>
</reference>
<evidence type="ECO:0000256" key="1">
    <source>
        <dbReference type="SAM" id="Phobius"/>
    </source>
</evidence>
<feature type="transmembrane region" description="Helical" evidence="1">
    <location>
        <begin position="58"/>
        <end position="79"/>
    </location>
</feature>
<dbReference type="AlphaFoldDB" id="A0A6G1HDY4"/>
<protein>
    <submittedName>
        <fullName evidence="2">Uncharacterized protein</fullName>
    </submittedName>
</protein>
<feature type="transmembrane region" description="Helical" evidence="1">
    <location>
        <begin position="182"/>
        <end position="200"/>
    </location>
</feature>
<dbReference type="EMBL" id="ML977140">
    <property type="protein sequence ID" value="KAF1991262.1"/>
    <property type="molecule type" value="Genomic_DNA"/>
</dbReference>
<dbReference type="OrthoDB" id="9451547at2759"/>
<feature type="transmembrane region" description="Helical" evidence="1">
    <location>
        <begin position="313"/>
        <end position="335"/>
    </location>
</feature>
<dbReference type="Proteomes" id="UP000800041">
    <property type="component" value="Unassembled WGS sequence"/>
</dbReference>
<proteinExistence type="predicted"/>
<gene>
    <name evidence="2" type="ORF">K402DRAFT_389433</name>
</gene>
<keyword evidence="1" id="KW-0812">Transmembrane</keyword>
<feature type="transmembrane region" description="Helical" evidence="1">
    <location>
        <begin position="285"/>
        <end position="306"/>
    </location>
</feature>
<organism evidence="2 3">
    <name type="scientific">Aulographum hederae CBS 113979</name>
    <dbReference type="NCBI Taxonomy" id="1176131"/>
    <lineage>
        <taxon>Eukaryota</taxon>
        <taxon>Fungi</taxon>
        <taxon>Dikarya</taxon>
        <taxon>Ascomycota</taxon>
        <taxon>Pezizomycotina</taxon>
        <taxon>Dothideomycetes</taxon>
        <taxon>Pleosporomycetidae</taxon>
        <taxon>Aulographales</taxon>
        <taxon>Aulographaceae</taxon>
    </lineage>
</organism>